<evidence type="ECO:0000256" key="1">
    <source>
        <dbReference type="SAM" id="MobiDB-lite"/>
    </source>
</evidence>
<name>A0AAN9FGV7_CLITE</name>
<dbReference type="PROSITE" id="PS50812">
    <property type="entry name" value="PWWP"/>
    <property type="match status" value="1"/>
</dbReference>
<dbReference type="PANTHER" id="PTHR42851">
    <property type="entry name" value="ALDOLASE-RELATED"/>
    <property type="match status" value="1"/>
</dbReference>
<accession>A0AAN9FGV7</accession>
<keyword evidence="4" id="KW-1185">Reference proteome</keyword>
<evidence type="ECO:0000259" key="2">
    <source>
        <dbReference type="PROSITE" id="PS50812"/>
    </source>
</evidence>
<dbReference type="Pfam" id="PF00855">
    <property type="entry name" value="PWWP"/>
    <property type="match status" value="1"/>
</dbReference>
<feature type="region of interest" description="Disordered" evidence="1">
    <location>
        <begin position="154"/>
        <end position="176"/>
    </location>
</feature>
<dbReference type="Gene3D" id="3.30.70.330">
    <property type="match status" value="1"/>
</dbReference>
<dbReference type="PANTHER" id="PTHR42851:SF12">
    <property type="entry name" value="PWWP DOMAIN PROTEIN"/>
    <property type="match status" value="1"/>
</dbReference>
<organism evidence="3 4">
    <name type="scientific">Clitoria ternatea</name>
    <name type="common">Butterfly pea</name>
    <dbReference type="NCBI Taxonomy" id="43366"/>
    <lineage>
        <taxon>Eukaryota</taxon>
        <taxon>Viridiplantae</taxon>
        <taxon>Streptophyta</taxon>
        <taxon>Embryophyta</taxon>
        <taxon>Tracheophyta</taxon>
        <taxon>Spermatophyta</taxon>
        <taxon>Magnoliopsida</taxon>
        <taxon>eudicotyledons</taxon>
        <taxon>Gunneridae</taxon>
        <taxon>Pentapetalae</taxon>
        <taxon>rosids</taxon>
        <taxon>fabids</taxon>
        <taxon>Fabales</taxon>
        <taxon>Fabaceae</taxon>
        <taxon>Papilionoideae</taxon>
        <taxon>50 kb inversion clade</taxon>
        <taxon>NPAAA clade</taxon>
        <taxon>indigoferoid/millettioid clade</taxon>
        <taxon>Phaseoleae</taxon>
        <taxon>Clitoria</taxon>
    </lineage>
</organism>
<feature type="domain" description="PWWP" evidence="2">
    <location>
        <begin position="289"/>
        <end position="350"/>
    </location>
</feature>
<comment type="caution">
    <text evidence="3">The sequence shown here is derived from an EMBL/GenBank/DDBJ whole genome shotgun (WGS) entry which is preliminary data.</text>
</comment>
<evidence type="ECO:0000313" key="4">
    <source>
        <dbReference type="Proteomes" id="UP001359559"/>
    </source>
</evidence>
<dbReference type="EMBL" id="JAYKXN010000007">
    <property type="protein sequence ID" value="KAK7271668.1"/>
    <property type="molecule type" value="Genomic_DNA"/>
</dbReference>
<dbReference type="Gene3D" id="2.30.30.140">
    <property type="match status" value="1"/>
</dbReference>
<feature type="compositionally biased region" description="Basic and acidic residues" evidence="1">
    <location>
        <begin position="579"/>
        <end position="596"/>
    </location>
</feature>
<dbReference type="Proteomes" id="UP001359559">
    <property type="component" value="Unassembled WGS sequence"/>
</dbReference>
<feature type="region of interest" description="Disordered" evidence="1">
    <location>
        <begin position="743"/>
        <end position="801"/>
    </location>
</feature>
<sequence length="970" mass="105650">MGMAELEAQSKALSGGSSSMPESDSVVQGSEKVKEGLREAFGGLKNGEELCVVPENGDGFSISSIGNEGLGDHGLVEVVKSSVLEAKVSVLSENECHVLADSEMNGVPSVLETPESGVSMVVSSDVTEKLDCGITSKSESGVAEADVLGVDGLVGVGGEGKTDGEKNEEEEERNEDCDGNIVIVEVPIVEASENIDVVVEELNDEESEEEGKNEDCDGNVVTVEVPIVEVSENTAVVAEESNDEENEEQEKTEDCDRNIVTVEVPIVETSENIDVVMEELNDEECGFSVGDFVWGKVESDIWWPGQVYDPSYASDIALGLKQKNKLLVAYFGNGTSVWCDPLELKPFEENYEDMVKQASSVAFVNAVQEAVNDFGRLLNVKMSHLFVDKKIVSGFASPSVKTCGIREGVLVPENGLERLLDVPIEPVELLSQLKQIAEIMDIASVMELEMLKAQLSAFYLSRGGYRLPDYVDPQPLFGFEDTLMDETVDAGNSKNAVEAPARGPFEEDYSTLPLSSKIDDLNHGRKQKSMAEIMGDDKDVHTKIREGDDVTEGTVHALGSNGTKRKGRESAPASKSVQKKKELGVESDGSEDKDSSDAEIQMLLKENKVASGDENISSGNKGQNEKGYLSRERKKSKYLCPPFTTSIRDLDEESIQIEALRFSTKAKVSSEWKLFDSSNHQSKENNGNKIFYPRKLQAPSVGVLSQVLYAAVSPQTPLQSTSVDEFVNYISAFRNSLCHQGLSDEAYKKPQPGRKRKKLESDHITSPQNQDSEPTKRRKETTPRMPKVKKAPETNTGKKGTAENAAGAVLYVSFFPGSSLPSRSDLIDVYGKFGALNETETDMFRMNYTARVSFQRASDAEEALNHSQNNNPFGSSDVTFHLQYTSDGSKSAQHGERSKKGRTMATPSASVSQPHGGEASNLNFIKQKLHGLTSMLESSDGKSPDMITKLEGEMKALLEDVNKMVESCSC</sequence>
<evidence type="ECO:0000313" key="3">
    <source>
        <dbReference type="EMBL" id="KAK7271668.1"/>
    </source>
</evidence>
<dbReference type="SMART" id="SM00293">
    <property type="entry name" value="PWWP"/>
    <property type="match status" value="1"/>
</dbReference>
<feature type="compositionally biased region" description="Acidic residues" evidence="1">
    <location>
        <begin position="166"/>
        <end position="176"/>
    </location>
</feature>
<feature type="region of interest" description="Disordered" evidence="1">
    <location>
        <begin position="1"/>
        <end position="32"/>
    </location>
</feature>
<dbReference type="SUPFAM" id="SSF63748">
    <property type="entry name" value="Tudor/PWWP/MBT"/>
    <property type="match status" value="1"/>
</dbReference>
<reference evidence="3 4" key="1">
    <citation type="submission" date="2024-01" db="EMBL/GenBank/DDBJ databases">
        <title>The genomes of 5 underutilized Papilionoideae crops provide insights into root nodulation and disease resistance.</title>
        <authorList>
            <person name="Yuan L."/>
        </authorList>
    </citation>
    <scope>NUCLEOTIDE SEQUENCE [LARGE SCALE GENOMIC DNA]</scope>
    <source>
        <strain evidence="3">LY-2023</strain>
        <tissue evidence="3">Leaf</tissue>
    </source>
</reference>
<dbReference type="CDD" id="cd05162">
    <property type="entry name" value="PWWP"/>
    <property type="match status" value="1"/>
</dbReference>
<dbReference type="InterPro" id="IPR012677">
    <property type="entry name" value="Nucleotide-bd_a/b_plait_sf"/>
</dbReference>
<dbReference type="InterPro" id="IPR000313">
    <property type="entry name" value="PWWP_dom"/>
</dbReference>
<gene>
    <name evidence="3" type="ORF">RJT34_27754</name>
</gene>
<protein>
    <recommendedName>
        <fullName evidence="2">PWWP domain-containing protein</fullName>
    </recommendedName>
</protein>
<feature type="compositionally biased region" description="Basic and acidic residues" evidence="1">
    <location>
        <begin position="535"/>
        <end position="548"/>
    </location>
</feature>
<feature type="region of interest" description="Disordered" evidence="1">
    <location>
        <begin position="887"/>
        <end position="919"/>
    </location>
</feature>
<dbReference type="AlphaFoldDB" id="A0AAN9FGV7"/>
<proteinExistence type="predicted"/>
<feature type="region of interest" description="Disordered" evidence="1">
    <location>
        <begin position="516"/>
        <end position="631"/>
    </location>
</feature>
<dbReference type="InterPro" id="IPR053063">
    <property type="entry name" value="PWWP_domain_containing_PDP"/>
</dbReference>